<feature type="transmembrane region" description="Helical" evidence="1">
    <location>
        <begin position="21"/>
        <end position="43"/>
    </location>
</feature>
<keyword evidence="1" id="KW-0812">Transmembrane</keyword>
<organism evidence="2 3">
    <name type="scientific">Rhizobium wuzhouense</name>
    <dbReference type="NCBI Taxonomy" id="1986026"/>
    <lineage>
        <taxon>Bacteria</taxon>
        <taxon>Pseudomonadati</taxon>
        <taxon>Pseudomonadota</taxon>
        <taxon>Alphaproteobacteria</taxon>
        <taxon>Hyphomicrobiales</taxon>
        <taxon>Rhizobiaceae</taxon>
        <taxon>Rhizobium/Agrobacterium group</taxon>
        <taxon>Rhizobium</taxon>
    </lineage>
</organism>
<accession>A0ABX5NLG6</accession>
<evidence type="ECO:0000313" key="3">
    <source>
        <dbReference type="Proteomes" id="UP000247536"/>
    </source>
</evidence>
<dbReference type="Proteomes" id="UP000247536">
    <property type="component" value="Unassembled WGS sequence"/>
</dbReference>
<gene>
    <name evidence="2" type="ORF">DMY87_19845</name>
</gene>
<dbReference type="EMBL" id="QJRY01000008">
    <property type="protein sequence ID" value="PYB70726.1"/>
    <property type="molecule type" value="Genomic_DNA"/>
</dbReference>
<proteinExistence type="predicted"/>
<feature type="transmembrane region" description="Helical" evidence="1">
    <location>
        <begin position="63"/>
        <end position="79"/>
    </location>
</feature>
<keyword evidence="1" id="KW-0472">Membrane</keyword>
<evidence type="ECO:0000313" key="2">
    <source>
        <dbReference type="EMBL" id="PYB70726.1"/>
    </source>
</evidence>
<reference evidence="2 3" key="1">
    <citation type="submission" date="2018-06" db="EMBL/GenBank/DDBJ databases">
        <title>Rhizobium wuzhouense sp. nov., isolated from roots of Oryza officinalis.</title>
        <authorList>
            <person name="Yuan T."/>
        </authorList>
    </citation>
    <scope>NUCLEOTIDE SEQUENCE [LARGE SCALE GENOMIC DNA]</scope>
    <source>
        <strain evidence="2 3">W44</strain>
    </source>
</reference>
<protein>
    <recommendedName>
        <fullName evidence="4">Holin</fullName>
    </recommendedName>
</protein>
<evidence type="ECO:0000256" key="1">
    <source>
        <dbReference type="SAM" id="Phobius"/>
    </source>
</evidence>
<comment type="caution">
    <text evidence="2">The sequence shown here is derived from an EMBL/GenBank/DDBJ whole genome shotgun (WGS) entry which is preliminary data.</text>
</comment>
<evidence type="ECO:0008006" key="4">
    <source>
        <dbReference type="Google" id="ProtNLM"/>
    </source>
</evidence>
<sequence length="89" mass="10220">MQIREYRMENNRKVDFDKGPFGLPIAGLTAIMTLGSLPVSWLLEAMNIIRPGFDGDTNWGPTYLMGTAGILIEWGYLRWKQKKRLDSEE</sequence>
<name>A0ABX5NLG6_9HYPH</name>
<keyword evidence="3" id="KW-1185">Reference proteome</keyword>
<keyword evidence="1" id="KW-1133">Transmembrane helix</keyword>